<dbReference type="SUPFAM" id="SSF51182">
    <property type="entry name" value="RmlC-like cupins"/>
    <property type="match status" value="1"/>
</dbReference>
<organism evidence="2 3">
    <name type="scientific">Archangium minus</name>
    <dbReference type="NCBI Taxonomy" id="83450"/>
    <lineage>
        <taxon>Bacteria</taxon>
        <taxon>Pseudomonadati</taxon>
        <taxon>Myxococcota</taxon>
        <taxon>Myxococcia</taxon>
        <taxon>Myxococcales</taxon>
        <taxon>Cystobacterineae</taxon>
        <taxon>Archangiaceae</taxon>
        <taxon>Archangium</taxon>
    </lineage>
</organism>
<name>A0ABY9WP93_9BACT</name>
<dbReference type="InterPro" id="IPR014710">
    <property type="entry name" value="RmlC-like_jellyroll"/>
</dbReference>
<evidence type="ECO:0000259" key="1">
    <source>
        <dbReference type="Pfam" id="PF07883"/>
    </source>
</evidence>
<proteinExistence type="predicted"/>
<gene>
    <name evidence="2" type="ORF">F0U60_05125</name>
</gene>
<sequence>MMAVNLHAFAASLPEAWRSRVLGQVGPARIKVLRMDALAYEEEIHDYNEALLVLDGVMALTVRGEPVNVRAGELYLVEAGTPHAVAQGSHGTLVIVDV</sequence>
<keyword evidence="3" id="KW-1185">Reference proteome</keyword>
<dbReference type="Proteomes" id="UP001611383">
    <property type="component" value="Chromosome"/>
</dbReference>
<accession>A0ABY9WP93</accession>
<dbReference type="InterPro" id="IPR013096">
    <property type="entry name" value="Cupin_2"/>
</dbReference>
<evidence type="ECO:0000313" key="3">
    <source>
        <dbReference type="Proteomes" id="UP001611383"/>
    </source>
</evidence>
<evidence type="ECO:0000313" key="2">
    <source>
        <dbReference type="EMBL" id="WNG43552.1"/>
    </source>
</evidence>
<dbReference type="EMBL" id="CP043494">
    <property type="protein sequence ID" value="WNG43552.1"/>
    <property type="molecule type" value="Genomic_DNA"/>
</dbReference>
<protein>
    <submittedName>
        <fullName evidence="2">Cupin domain-containing protein</fullName>
    </submittedName>
</protein>
<feature type="domain" description="Cupin type-2" evidence="1">
    <location>
        <begin position="41"/>
        <end position="98"/>
    </location>
</feature>
<dbReference type="Gene3D" id="2.60.120.10">
    <property type="entry name" value="Jelly Rolls"/>
    <property type="match status" value="1"/>
</dbReference>
<reference evidence="2 3" key="1">
    <citation type="submission" date="2019-08" db="EMBL/GenBank/DDBJ databases">
        <title>Archangium and Cystobacter genomes.</title>
        <authorList>
            <person name="Chen I.-C.K."/>
            <person name="Wielgoss S."/>
        </authorList>
    </citation>
    <scope>NUCLEOTIDE SEQUENCE [LARGE SCALE GENOMIC DNA]</scope>
    <source>
        <strain evidence="2 3">Cbm 6</strain>
    </source>
</reference>
<dbReference type="Pfam" id="PF07883">
    <property type="entry name" value="Cupin_2"/>
    <property type="match status" value="1"/>
</dbReference>
<dbReference type="InterPro" id="IPR011051">
    <property type="entry name" value="RmlC_Cupin_sf"/>
</dbReference>